<organism evidence="4 5">
    <name type="scientific">Anguilla anguilla</name>
    <name type="common">European freshwater eel</name>
    <name type="synonym">Muraena anguilla</name>
    <dbReference type="NCBI Taxonomy" id="7936"/>
    <lineage>
        <taxon>Eukaryota</taxon>
        <taxon>Metazoa</taxon>
        <taxon>Chordata</taxon>
        <taxon>Craniata</taxon>
        <taxon>Vertebrata</taxon>
        <taxon>Euteleostomi</taxon>
        <taxon>Actinopterygii</taxon>
        <taxon>Neopterygii</taxon>
        <taxon>Teleostei</taxon>
        <taxon>Anguilliformes</taxon>
        <taxon>Anguillidae</taxon>
        <taxon>Anguilla</taxon>
    </lineage>
</organism>
<dbReference type="PANTHER" id="PTHR10363:SF2">
    <property type="entry name" value="BLEOMYCIN HYDROLASE"/>
    <property type="match status" value="1"/>
</dbReference>
<sequence length="260" mass="29663">MVASDSTKAELTDAIDTMIEEVFRVASVCLGSPPETICWEYRDKDKNFHRMGPLTPLQFYKEHVKPLYDMQEKVCLVNDPRPQNPYGKMYSVEFLGNMVGGRRTLYNNQAIQLLKQTAANSIKEGEAVWFGCDVGKHFHGKLGINDMNVFNHELVFGVSVKNLSKAERLMFGDSLMTHAMILTAVTDKDGKEGEYEKWRVENSWGDDRGNKGYLIMTDDWFSEYVYEVVVDKRFVPDEVLEVMKQEPVVLPAWDPMGALA</sequence>
<evidence type="ECO:0000256" key="2">
    <source>
        <dbReference type="ARBA" id="ARBA00022801"/>
    </source>
</evidence>
<dbReference type="GO" id="GO:0070005">
    <property type="term" value="F:cysteine-type aminopeptidase activity"/>
    <property type="evidence" value="ECO:0007669"/>
    <property type="project" value="InterPro"/>
</dbReference>
<accession>A0A9D3RWA3</accession>
<dbReference type="Proteomes" id="UP001044222">
    <property type="component" value="Chromosome 8"/>
</dbReference>
<dbReference type="GO" id="GO:0043418">
    <property type="term" value="P:homocysteine catabolic process"/>
    <property type="evidence" value="ECO:0007669"/>
    <property type="project" value="TreeGrafter"/>
</dbReference>
<gene>
    <name evidence="4" type="ORF">ANANG_G00156540</name>
</gene>
<evidence type="ECO:0000256" key="3">
    <source>
        <dbReference type="ARBA" id="ARBA00022807"/>
    </source>
</evidence>
<dbReference type="SUPFAM" id="SSF54001">
    <property type="entry name" value="Cysteine proteinases"/>
    <property type="match status" value="1"/>
</dbReference>
<reference evidence="4" key="1">
    <citation type="submission" date="2021-01" db="EMBL/GenBank/DDBJ databases">
        <title>A chromosome-scale assembly of European eel, Anguilla anguilla.</title>
        <authorList>
            <person name="Henkel C."/>
            <person name="Jong-Raadsen S.A."/>
            <person name="Dufour S."/>
            <person name="Weltzien F.-A."/>
            <person name="Palstra A.P."/>
            <person name="Pelster B."/>
            <person name="Spaink H.P."/>
            <person name="Van Den Thillart G.E."/>
            <person name="Jansen H."/>
            <person name="Zahm M."/>
            <person name="Klopp C."/>
            <person name="Cedric C."/>
            <person name="Louis A."/>
            <person name="Berthelot C."/>
            <person name="Parey E."/>
            <person name="Roest Crollius H."/>
            <person name="Montfort J."/>
            <person name="Robinson-Rechavi M."/>
            <person name="Bucao C."/>
            <person name="Bouchez O."/>
            <person name="Gislard M."/>
            <person name="Lluch J."/>
            <person name="Milhes M."/>
            <person name="Lampietro C."/>
            <person name="Lopez Roques C."/>
            <person name="Donnadieu C."/>
            <person name="Braasch I."/>
            <person name="Desvignes T."/>
            <person name="Postlethwait J."/>
            <person name="Bobe J."/>
            <person name="Guiguen Y."/>
            <person name="Dirks R."/>
        </authorList>
    </citation>
    <scope>NUCLEOTIDE SEQUENCE</scope>
    <source>
        <strain evidence="4">Tag_6206</strain>
        <tissue evidence="4">Liver</tissue>
    </source>
</reference>
<dbReference type="InterPro" id="IPR038765">
    <property type="entry name" value="Papain-like_cys_pep_sf"/>
</dbReference>
<dbReference type="AlphaFoldDB" id="A0A9D3RWA3"/>
<dbReference type="GO" id="GO:0009636">
    <property type="term" value="P:response to toxic substance"/>
    <property type="evidence" value="ECO:0007669"/>
    <property type="project" value="TreeGrafter"/>
</dbReference>
<comment type="caution">
    <text evidence="4">The sequence shown here is derived from an EMBL/GenBank/DDBJ whole genome shotgun (WGS) entry which is preliminary data.</text>
</comment>
<dbReference type="Gene3D" id="3.90.70.10">
    <property type="entry name" value="Cysteine proteinases"/>
    <property type="match status" value="1"/>
</dbReference>
<proteinExistence type="predicted"/>
<evidence type="ECO:0000313" key="5">
    <source>
        <dbReference type="Proteomes" id="UP001044222"/>
    </source>
</evidence>
<dbReference type="EMBL" id="JAFIRN010000008">
    <property type="protein sequence ID" value="KAG5843971.1"/>
    <property type="molecule type" value="Genomic_DNA"/>
</dbReference>
<dbReference type="Pfam" id="PF03051">
    <property type="entry name" value="Peptidase_C1_2"/>
    <property type="match status" value="1"/>
</dbReference>
<dbReference type="PANTHER" id="PTHR10363">
    <property type="entry name" value="BLEOMYCIN HYDROLASE"/>
    <property type="match status" value="1"/>
</dbReference>
<dbReference type="GO" id="GO:0006508">
    <property type="term" value="P:proteolysis"/>
    <property type="evidence" value="ECO:0007669"/>
    <property type="project" value="UniProtKB-KW"/>
</dbReference>
<protein>
    <recommendedName>
        <fullName evidence="6">Bleomycin hydrolase</fullName>
    </recommendedName>
</protein>
<keyword evidence="1" id="KW-0645">Protease</keyword>
<evidence type="ECO:0000256" key="1">
    <source>
        <dbReference type="ARBA" id="ARBA00022670"/>
    </source>
</evidence>
<name>A0A9D3RWA3_ANGAN</name>
<evidence type="ECO:0000313" key="4">
    <source>
        <dbReference type="EMBL" id="KAG5843971.1"/>
    </source>
</evidence>
<evidence type="ECO:0008006" key="6">
    <source>
        <dbReference type="Google" id="ProtNLM"/>
    </source>
</evidence>
<dbReference type="InterPro" id="IPR004134">
    <property type="entry name" value="Peptidase_C1B"/>
</dbReference>
<keyword evidence="2" id="KW-0378">Hydrolase</keyword>
<dbReference type="GO" id="GO:0005737">
    <property type="term" value="C:cytoplasm"/>
    <property type="evidence" value="ECO:0007669"/>
    <property type="project" value="TreeGrafter"/>
</dbReference>
<keyword evidence="3" id="KW-0788">Thiol protease</keyword>
<keyword evidence="5" id="KW-1185">Reference proteome</keyword>